<organism evidence="1 2">
    <name type="scientific">Morchella conica CCBAS932</name>
    <dbReference type="NCBI Taxonomy" id="1392247"/>
    <lineage>
        <taxon>Eukaryota</taxon>
        <taxon>Fungi</taxon>
        <taxon>Dikarya</taxon>
        <taxon>Ascomycota</taxon>
        <taxon>Pezizomycotina</taxon>
        <taxon>Pezizomycetes</taxon>
        <taxon>Pezizales</taxon>
        <taxon>Morchellaceae</taxon>
        <taxon>Morchella</taxon>
    </lineage>
</organism>
<dbReference type="GO" id="GO:0003676">
    <property type="term" value="F:nucleic acid binding"/>
    <property type="evidence" value="ECO:0007669"/>
    <property type="project" value="InterPro"/>
</dbReference>
<dbReference type="InParanoid" id="A0A3N4KAV6"/>
<dbReference type="EMBL" id="ML119311">
    <property type="protein sequence ID" value="RPB06499.1"/>
    <property type="molecule type" value="Genomic_DNA"/>
</dbReference>
<proteinExistence type="predicted"/>
<evidence type="ECO:0000313" key="1">
    <source>
        <dbReference type="EMBL" id="RPB06499.1"/>
    </source>
</evidence>
<dbReference type="InterPro" id="IPR036397">
    <property type="entry name" value="RNaseH_sf"/>
</dbReference>
<evidence type="ECO:0008006" key="3">
    <source>
        <dbReference type="Google" id="ProtNLM"/>
    </source>
</evidence>
<accession>A0A3N4KAV6</accession>
<dbReference type="Gene3D" id="3.30.420.10">
    <property type="entry name" value="Ribonuclease H-like superfamily/Ribonuclease H"/>
    <property type="match status" value="1"/>
</dbReference>
<feature type="non-terminal residue" evidence="1">
    <location>
        <position position="1"/>
    </location>
</feature>
<dbReference type="Proteomes" id="UP000277580">
    <property type="component" value="Unassembled WGS sequence"/>
</dbReference>
<reference evidence="1 2" key="1">
    <citation type="journal article" date="2018" name="Nat. Ecol. Evol.">
        <title>Pezizomycetes genomes reveal the molecular basis of ectomycorrhizal truffle lifestyle.</title>
        <authorList>
            <person name="Murat C."/>
            <person name="Payen T."/>
            <person name="Noel B."/>
            <person name="Kuo A."/>
            <person name="Morin E."/>
            <person name="Chen J."/>
            <person name="Kohler A."/>
            <person name="Krizsan K."/>
            <person name="Balestrini R."/>
            <person name="Da Silva C."/>
            <person name="Montanini B."/>
            <person name="Hainaut M."/>
            <person name="Levati E."/>
            <person name="Barry K.W."/>
            <person name="Belfiori B."/>
            <person name="Cichocki N."/>
            <person name="Clum A."/>
            <person name="Dockter R.B."/>
            <person name="Fauchery L."/>
            <person name="Guy J."/>
            <person name="Iotti M."/>
            <person name="Le Tacon F."/>
            <person name="Lindquist E.A."/>
            <person name="Lipzen A."/>
            <person name="Malagnac F."/>
            <person name="Mello A."/>
            <person name="Molinier V."/>
            <person name="Miyauchi S."/>
            <person name="Poulain J."/>
            <person name="Riccioni C."/>
            <person name="Rubini A."/>
            <person name="Sitrit Y."/>
            <person name="Splivallo R."/>
            <person name="Traeger S."/>
            <person name="Wang M."/>
            <person name="Zifcakova L."/>
            <person name="Wipf D."/>
            <person name="Zambonelli A."/>
            <person name="Paolocci F."/>
            <person name="Nowrousian M."/>
            <person name="Ottonello S."/>
            <person name="Baldrian P."/>
            <person name="Spatafora J.W."/>
            <person name="Henrissat B."/>
            <person name="Nagy L.G."/>
            <person name="Aury J.M."/>
            <person name="Wincker P."/>
            <person name="Grigoriev I.V."/>
            <person name="Bonfante P."/>
            <person name="Martin F.M."/>
        </authorList>
    </citation>
    <scope>NUCLEOTIDE SEQUENCE [LARGE SCALE GENOMIC DNA]</scope>
    <source>
        <strain evidence="1 2">CCBAS932</strain>
    </source>
</reference>
<dbReference type="OrthoDB" id="5415741at2759"/>
<sequence length="85" mass="10067">VPRRKVFLTATHKEKRLAFALAHRHWTAHDWRKVIWIVECYVFLTSGAKSKTYVTRKIGKEELFHEDCLIPKFKQVNSVMIWGAI</sequence>
<name>A0A3N4KAV6_9PEZI</name>
<evidence type="ECO:0000313" key="2">
    <source>
        <dbReference type="Proteomes" id="UP000277580"/>
    </source>
</evidence>
<dbReference type="AlphaFoldDB" id="A0A3N4KAV6"/>
<keyword evidence="2" id="KW-1185">Reference proteome</keyword>
<feature type="non-terminal residue" evidence="1">
    <location>
        <position position="85"/>
    </location>
</feature>
<gene>
    <name evidence="1" type="ORF">P167DRAFT_475371</name>
</gene>
<dbReference type="STRING" id="1392247.A0A3N4KAV6"/>
<protein>
    <recommendedName>
        <fullName evidence="3">Transposase Tc1-like domain-containing protein</fullName>
    </recommendedName>
</protein>